<keyword evidence="3" id="KW-1185">Reference proteome</keyword>
<reference evidence="2" key="1">
    <citation type="submission" date="2022-10" db="EMBL/GenBank/DDBJ databases">
        <title>The complete genomes of actinobacterial strains from the NBC collection.</title>
        <authorList>
            <person name="Joergensen T.S."/>
            <person name="Alvarez Arevalo M."/>
            <person name="Sterndorff E.B."/>
            <person name="Faurdal D."/>
            <person name="Vuksanovic O."/>
            <person name="Mourched A.-S."/>
            <person name="Charusanti P."/>
            <person name="Shaw S."/>
            <person name="Blin K."/>
            <person name="Weber T."/>
        </authorList>
    </citation>
    <scope>NUCLEOTIDE SEQUENCE</scope>
    <source>
        <strain evidence="2">NBC_00302</strain>
    </source>
</reference>
<evidence type="ECO:0000256" key="1">
    <source>
        <dbReference type="SAM" id="MobiDB-lite"/>
    </source>
</evidence>
<evidence type="ECO:0000313" key="2">
    <source>
        <dbReference type="EMBL" id="WUN89944.1"/>
    </source>
</evidence>
<accession>A0ABZ1R539</accession>
<dbReference type="EMBL" id="CP108038">
    <property type="protein sequence ID" value="WUN89944.1"/>
    <property type="molecule type" value="Genomic_DNA"/>
</dbReference>
<proteinExistence type="predicted"/>
<organism evidence="2 3">
    <name type="scientific">Streptomyces bobili</name>
    <dbReference type="NCBI Taxonomy" id="67280"/>
    <lineage>
        <taxon>Bacteria</taxon>
        <taxon>Bacillati</taxon>
        <taxon>Actinomycetota</taxon>
        <taxon>Actinomycetes</taxon>
        <taxon>Kitasatosporales</taxon>
        <taxon>Streptomycetaceae</taxon>
        <taxon>Streptomyces</taxon>
    </lineage>
</organism>
<gene>
    <name evidence="2" type="ORF">OHT53_29575</name>
</gene>
<feature type="region of interest" description="Disordered" evidence="1">
    <location>
        <begin position="454"/>
        <end position="543"/>
    </location>
</feature>
<protein>
    <submittedName>
        <fullName evidence="2">Transposase</fullName>
    </submittedName>
</protein>
<feature type="compositionally biased region" description="Basic residues" evidence="1">
    <location>
        <begin position="459"/>
        <end position="468"/>
    </location>
</feature>
<evidence type="ECO:0000313" key="3">
    <source>
        <dbReference type="Proteomes" id="UP001432071"/>
    </source>
</evidence>
<sequence length="543" mass="60048">MGELRNIAAPFVASSPHGVAVRTRLKHLTPDDEKVLRLVGAYLGSLASKDLKARCRDGLEHSGQTWAVRKRELTPLSSSRWAGSITKATHDQWALARRCQLAHIQNLQASVRTIGDRLSLPVGQKGTKKAPGSYRSCREWHAKSRRLRVLEDRLTAARADREAGVVHVVRGGKQLTRTRHHLDAAQLTQSAWRGRWQAERWFCQADGESGKRYGNETIRISPDGAVSLKLPAPLASLANAPHGRYVLACRVTFAHRGTEWADRVAANRATAYRIHLDTGRDRWYLTASWQTPATPLLPIEAALTHGVIGVDTNADHLAAWRLDSHGNPTGSPRRFSYDLTGTAGHRDAQVRHALTRLLHWARTCGVKAIAVEDLDFAAEKTREKHGRKKRFRQLTSGMPTGKLRARLSSMADRTGIAVIAVDPAYTSRWGAQHWQKPLTSTTRKTTRHDAAAVAIGRRAQGHPIRRRTAPPPAHRSDEQGHRTVQAGPGVPGREGTRPRIPGPRTRSVRPGRGANAGNQNAQHRPGRSAEHETWQQDSLPLSL</sequence>
<dbReference type="Proteomes" id="UP001432071">
    <property type="component" value="Chromosome"/>
</dbReference>
<name>A0ABZ1R539_9ACTN</name>